<dbReference type="InterPro" id="IPR044528">
    <property type="entry name" value="POD-like_MBL-fold"/>
</dbReference>
<evidence type="ECO:0000313" key="3">
    <source>
        <dbReference type="EMBL" id="SBV94522.1"/>
    </source>
</evidence>
<dbReference type="EMBL" id="FLUP01000001">
    <property type="protein sequence ID" value="SBV94522.1"/>
    <property type="molecule type" value="Genomic_DNA"/>
</dbReference>
<dbReference type="GO" id="GO:0006749">
    <property type="term" value="P:glutathione metabolic process"/>
    <property type="evidence" value="ECO:0007669"/>
    <property type="project" value="InterPro"/>
</dbReference>
<dbReference type="Pfam" id="PF00753">
    <property type="entry name" value="Lactamase_B"/>
    <property type="match status" value="1"/>
</dbReference>
<organism evidence="3">
    <name type="scientific">uncultured Desulfovibrio sp</name>
    <dbReference type="NCBI Taxonomy" id="167968"/>
    <lineage>
        <taxon>Bacteria</taxon>
        <taxon>Pseudomonadati</taxon>
        <taxon>Thermodesulfobacteriota</taxon>
        <taxon>Desulfovibrionia</taxon>
        <taxon>Desulfovibrionales</taxon>
        <taxon>Desulfovibrionaceae</taxon>
        <taxon>Desulfovibrio</taxon>
        <taxon>environmental samples</taxon>
    </lineage>
</organism>
<dbReference type="PANTHER" id="PTHR43084">
    <property type="entry name" value="PERSULFIDE DIOXYGENASE ETHE1"/>
    <property type="match status" value="1"/>
</dbReference>
<name>A0A212J4Y6_9BACT</name>
<proteinExistence type="predicted"/>
<keyword evidence="1" id="KW-0479">Metal-binding</keyword>
<feature type="domain" description="Metallo-beta-lactamase" evidence="2">
    <location>
        <begin position="15"/>
        <end position="207"/>
    </location>
</feature>
<dbReference type="RefSeq" id="WP_227117715.1">
    <property type="nucleotide sequence ID" value="NZ_LT598928.1"/>
</dbReference>
<gene>
    <name evidence="3" type="ORF">KM92DES2_10540</name>
</gene>
<dbReference type="AlphaFoldDB" id="A0A212J4Y6"/>
<evidence type="ECO:0000256" key="1">
    <source>
        <dbReference type="ARBA" id="ARBA00022723"/>
    </source>
</evidence>
<dbReference type="SUPFAM" id="SSF56281">
    <property type="entry name" value="Metallo-hydrolase/oxidoreductase"/>
    <property type="match status" value="1"/>
</dbReference>
<dbReference type="GO" id="GO:0070813">
    <property type="term" value="P:hydrogen sulfide metabolic process"/>
    <property type="evidence" value="ECO:0007669"/>
    <property type="project" value="TreeGrafter"/>
</dbReference>
<dbReference type="InterPro" id="IPR001279">
    <property type="entry name" value="Metallo-B-lactamas"/>
</dbReference>
<dbReference type="InterPro" id="IPR036866">
    <property type="entry name" value="RibonucZ/Hydroxyglut_hydro"/>
</dbReference>
<dbReference type="InterPro" id="IPR051682">
    <property type="entry name" value="Mito_Persulfide_Diox"/>
</dbReference>
<protein>
    <submittedName>
        <fullName evidence="3">Beta-lactamase domain protein</fullName>
    </submittedName>
</protein>
<dbReference type="GO" id="GO:0050313">
    <property type="term" value="F:sulfur dioxygenase activity"/>
    <property type="evidence" value="ECO:0007669"/>
    <property type="project" value="InterPro"/>
</dbReference>
<dbReference type="Gene3D" id="3.60.15.10">
    <property type="entry name" value="Ribonuclease Z/Hydroxyacylglutathione hydrolase-like"/>
    <property type="match status" value="1"/>
</dbReference>
<accession>A0A212J4Y6</accession>
<dbReference type="PANTHER" id="PTHR43084:SF1">
    <property type="entry name" value="PERSULFIDE DIOXYGENASE ETHE1, MITOCHONDRIAL"/>
    <property type="match status" value="1"/>
</dbReference>
<reference evidence="3" key="1">
    <citation type="submission" date="2016-04" db="EMBL/GenBank/DDBJ databases">
        <authorList>
            <person name="Evans L.H."/>
            <person name="Alamgir A."/>
            <person name="Owens N."/>
            <person name="Weber N.D."/>
            <person name="Virtaneva K."/>
            <person name="Barbian K."/>
            <person name="Babar A."/>
            <person name="Rosenke K."/>
        </authorList>
    </citation>
    <scope>NUCLEOTIDE SEQUENCE</scope>
    <source>
        <strain evidence="3">92-2</strain>
    </source>
</reference>
<dbReference type="GO" id="GO:0046872">
    <property type="term" value="F:metal ion binding"/>
    <property type="evidence" value="ECO:0007669"/>
    <property type="project" value="UniProtKB-KW"/>
</dbReference>
<dbReference type="CDD" id="cd07724">
    <property type="entry name" value="POD-like_MBL-fold"/>
    <property type="match status" value="1"/>
</dbReference>
<evidence type="ECO:0000259" key="2">
    <source>
        <dbReference type="SMART" id="SM00849"/>
    </source>
</evidence>
<sequence>MSAPNVRGFFDPVTATWTYVVWSATDAQKRCAIIDSVLDFDLHACRTSTVSADAVIDFVRQQGFVVEWILETHIHADHVTAASYIKEKMGGKIAISKHMLDIISTWTPIFQTQEDTPADGSAFDHLFENDEEFTIADMPAKIIHTLGHTPADTTYIVGNAAFVGDTIFLPDVGSGRCDFPGGSAEDSYDSSRKLFALPDDLRIYVGHDYPPEGVRGPQCMATVGEQKTANVRLNLQVGKAEFVAKRKADDNGKAVPPLILPSLQANMRTGKFGKAVNGLQFVKLPLNRM</sequence>
<dbReference type="SMART" id="SM00849">
    <property type="entry name" value="Lactamase_B"/>
    <property type="match status" value="1"/>
</dbReference>